<dbReference type="EMBL" id="CAUYUJ010009069">
    <property type="protein sequence ID" value="CAK0825768.1"/>
    <property type="molecule type" value="Genomic_DNA"/>
</dbReference>
<keyword evidence="2" id="KW-1185">Reference proteome</keyword>
<evidence type="ECO:0000313" key="1">
    <source>
        <dbReference type="EMBL" id="CAK0825768.1"/>
    </source>
</evidence>
<organism evidence="1 2">
    <name type="scientific">Prorocentrum cordatum</name>
    <dbReference type="NCBI Taxonomy" id="2364126"/>
    <lineage>
        <taxon>Eukaryota</taxon>
        <taxon>Sar</taxon>
        <taxon>Alveolata</taxon>
        <taxon>Dinophyceae</taxon>
        <taxon>Prorocentrales</taxon>
        <taxon>Prorocentraceae</taxon>
        <taxon>Prorocentrum</taxon>
    </lineage>
</organism>
<dbReference type="Proteomes" id="UP001189429">
    <property type="component" value="Unassembled WGS sequence"/>
</dbReference>
<protein>
    <submittedName>
        <fullName evidence="1">Uncharacterized protein</fullName>
    </submittedName>
</protein>
<name>A0ABN9S1Z3_9DINO</name>
<reference evidence="1" key="1">
    <citation type="submission" date="2023-10" db="EMBL/GenBank/DDBJ databases">
        <authorList>
            <person name="Chen Y."/>
            <person name="Shah S."/>
            <person name="Dougan E. K."/>
            <person name="Thang M."/>
            <person name="Chan C."/>
        </authorList>
    </citation>
    <scope>NUCLEOTIDE SEQUENCE [LARGE SCALE GENOMIC DNA]</scope>
</reference>
<gene>
    <name evidence="1" type="ORF">PCOR1329_LOCUS25812</name>
</gene>
<sequence>MVLRMAFTKVSFSVFVGPLVVILGVPHSAALVLSTAPSEPWWTSELNDLLRAAWGAGSGDRIAQGAQAWHPEPAPGNGVQLATVDDVTDPWAVSAGRDECSGCDFTVNLRCEGLRLGRHAACHRITHCLLTMYGMIQLARMAASSRPDARICALTWTEPDGMDLRSFLGDVVGIKWHSLVDEKDSCASGLRYHAGFRTSLMGAQKSYLDEFGLDQNMVRSYSINFDDNLNWMQRDFSAFAGKDGDFSPQFVIIHRMQVPGGPSNTRMFHDADVEKLKHSMSGTKLGKVDLPLTVYYGNESVVDTVRMFTRAAEIIGYHGAAMANTLFSARRHCVHHISTFKDLQSQVHWRINDDVARMNKLGSFNVYDIPLIDLLNDNSVNVEDYEKAEDKDHFIKDLPWAPLSDYHIAQLHVAVGHCLKNWVEGHW</sequence>
<proteinExistence type="predicted"/>
<accession>A0ABN9S1Z3</accession>
<evidence type="ECO:0000313" key="2">
    <source>
        <dbReference type="Proteomes" id="UP001189429"/>
    </source>
</evidence>
<comment type="caution">
    <text evidence="1">The sequence shown here is derived from an EMBL/GenBank/DDBJ whole genome shotgun (WGS) entry which is preliminary data.</text>
</comment>